<reference evidence="3" key="1">
    <citation type="journal article" date="2019" name="Int. J. Syst. Evol. Microbiol.">
        <title>The Global Catalogue of Microorganisms (GCM) 10K type strain sequencing project: providing services to taxonomists for standard genome sequencing and annotation.</title>
        <authorList>
            <consortium name="The Broad Institute Genomics Platform"/>
            <consortium name="The Broad Institute Genome Sequencing Center for Infectious Disease"/>
            <person name="Wu L."/>
            <person name="Ma J."/>
        </authorList>
    </citation>
    <scope>NUCLEOTIDE SEQUENCE [LARGE SCALE GENOMIC DNA]</scope>
    <source>
        <strain evidence="3">JCM 17551</strain>
    </source>
</reference>
<dbReference type="EMBL" id="BAABBN010000015">
    <property type="protein sequence ID" value="GAA3939343.1"/>
    <property type="molecule type" value="Genomic_DNA"/>
</dbReference>
<gene>
    <name evidence="2" type="ORF">GCM10022277_39220</name>
</gene>
<organism evidence="2 3">
    <name type="scientific">Litoribacillus peritrichatus</name>
    <dbReference type="NCBI Taxonomy" id="718191"/>
    <lineage>
        <taxon>Bacteria</taxon>
        <taxon>Pseudomonadati</taxon>
        <taxon>Pseudomonadota</taxon>
        <taxon>Gammaproteobacteria</taxon>
        <taxon>Oceanospirillales</taxon>
        <taxon>Oceanospirillaceae</taxon>
        <taxon>Litoribacillus</taxon>
    </lineage>
</organism>
<evidence type="ECO:0000256" key="1">
    <source>
        <dbReference type="SAM" id="SignalP"/>
    </source>
</evidence>
<dbReference type="RefSeq" id="WP_344800338.1">
    <property type="nucleotide sequence ID" value="NZ_BAABBN010000015.1"/>
</dbReference>
<feature type="signal peptide" evidence="1">
    <location>
        <begin position="1"/>
        <end position="24"/>
    </location>
</feature>
<protein>
    <submittedName>
        <fullName evidence="2">DUF1329 domain-containing protein</fullName>
    </submittedName>
</protein>
<dbReference type="Pfam" id="PF07044">
    <property type="entry name" value="DUF1329"/>
    <property type="match status" value="1"/>
</dbReference>
<feature type="chain" id="PRO_5045511106" evidence="1">
    <location>
        <begin position="25"/>
        <end position="457"/>
    </location>
</feature>
<proteinExistence type="predicted"/>
<evidence type="ECO:0000313" key="2">
    <source>
        <dbReference type="EMBL" id="GAA3939343.1"/>
    </source>
</evidence>
<name>A0ABP7N7V4_9GAMM</name>
<accession>A0ABP7N7V4</accession>
<dbReference type="InterPro" id="IPR010752">
    <property type="entry name" value="DUF1329"/>
</dbReference>
<sequence>MKLKNTLVLSGALALTVATTSAWAKVSEAEAARLGADLTPIGAEKAGNGGDIPAWDGGITKPPAGFDGADYISPYPADVKKFTIDASNMAQYGDKLSTGQKAMLTKYSTYNIPVYPTHRSAAYPDELYSVIKENATKTELIDGGNGLINYIKAVPFPVIDQKDPDAGLKVIWNHIVRYRGGSVKRVINQATPQVNGNYTLVKFQDEFTFRSNLKGVDLSQPSNILFYFKQQVLAPARLAGNVLLVHETIDQVKEPRLAWLYNAGQRRVRRAPQVSYDGPGTAADGLRTSDNFDMYNGSPDRYNWKLLGKKEMYIPYNSYALNSKKLKYDDIVKAGHLNPEHTRYELHRVWEVEATIKEGQRHIYGKRTFYIDEDSWSASVIDHYDGRGELWRVAEAHSMQFYDSVIPWYSVEALYDLLAGRYLVLGLDNEEGKSYEFGFERSEKDYTPAALRRSGRR</sequence>
<keyword evidence="1" id="KW-0732">Signal</keyword>
<keyword evidence="3" id="KW-1185">Reference proteome</keyword>
<comment type="caution">
    <text evidence="2">The sequence shown here is derived from an EMBL/GenBank/DDBJ whole genome shotgun (WGS) entry which is preliminary data.</text>
</comment>
<dbReference type="Proteomes" id="UP001501565">
    <property type="component" value="Unassembled WGS sequence"/>
</dbReference>
<dbReference type="Gene3D" id="2.50.20.10">
    <property type="entry name" value="Lipoprotein localisation LolA/LolB/LppX"/>
    <property type="match status" value="1"/>
</dbReference>
<evidence type="ECO:0000313" key="3">
    <source>
        <dbReference type="Proteomes" id="UP001501565"/>
    </source>
</evidence>
<dbReference type="CDD" id="cd16329">
    <property type="entry name" value="LolA_like"/>
    <property type="match status" value="1"/>
</dbReference>